<feature type="transmembrane region" description="Helical" evidence="10">
    <location>
        <begin position="300"/>
        <end position="322"/>
    </location>
</feature>
<dbReference type="CDD" id="cd00371">
    <property type="entry name" value="HMA"/>
    <property type="match status" value="1"/>
</dbReference>
<dbReference type="SUPFAM" id="SSF81660">
    <property type="entry name" value="Metal cation-transporting ATPase, ATP-binding domain N"/>
    <property type="match status" value="1"/>
</dbReference>
<dbReference type="InterPro" id="IPR036412">
    <property type="entry name" value="HAD-like_sf"/>
</dbReference>
<dbReference type="Gene3D" id="3.30.70.100">
    <property type="match status" value="1"/>
</dbReference>
<dbReference type="PROSITE" id="PS50846">
    <property type="entry name" value="HMA_2"/>
    <property type="match status" value="1"/>
</dbReference>
<evidence type="ECO:0000256" key="10">
    <source>
        <dbReference type="RuleBase" id="RU362081"/>
    </source>
</evidence>
<dbReference type="Gene3D" id="2.70.150.10">
    <property type="entry name" value="Calcium-transporting ATPase, cytoplasmic transduction domain A"/>
    <property type="match status" value="1"/>
</dbReference>
<feature type="transmembrane region" description="Helical" evidence="10">
    <location>
        <begin position="920"/>
        <end position="942"/>
    </location>
</feature>
<dbReference type="InterPro" id="IPR023299">
    <property type="entry name" value="ATPase_P-typ_cyto_dom_N"/>
</dbReference>
<dbReference type="CDD" id="cd02094">
    <property type="entry name" value="P-type_ATPase_Cu-like"/>
    <property type="match status" value="1"/>
</dbReference>
<name>A0A409WDD2_9AGAR</name>
<evidence type="ECO:0000256" key="2">
    <source>
        <dbReference type="ARBA" id="ARBA00006024"/>
    </source>
</evidence>
<dbReference type="InterPro" id="IPR001757">
    <property type="entry name" value="P_typ_ATPase"/>
</dbReference>
<dbReference type="InterPro" id="IPR018303">
    <property type="entry name" value="ATPase_P-typ_P_site"/>
</dbReference>
<dbReference type="GO" id="GO:0055070">
    <property type="term" value="P:copper ion homeostasis"/>
    <property type="evidence" value="ECO:0007669"/>
    <property type="project" value="TreeGrafter"/>
</dbReference>
<dbReference type="SUPFAM" id="SSF81665">
    <property type="entry name" value="Calcium ATPase, transmembrane domain M"/>
    <property type="match status" value="1"/>
</dbReference>
<dbReference type="PANTHER" id="PTHR43520">
    <property type="entry name" value="ATP7, ISOFORM B"/>
    <property type="match status" value="1"/>
</dbReference>
<dbReference type="GO" id="GO:0016887">
    <property type="term" value="F:ATP hydrolysis activity"/>
    <property type="evidence" value="ECO:0007669"/>
    <property type="project" value="InterPro"/>
</dbReference>
<keyword evidence="7" id="KW-1278">Translocase</keyword>
<evidence type="ECO:0000256" key="8">
    <source>
        <dbReference type="ARBA" id="ARBA00022989"/>
    </source>
</evidence>
<evidence type="ECO:0000256" key="7">
    <source>
        <dbReference type="ARBA" id="ARBA00022967"/>
    </source>
</evidence>
<evidence type="ECO:0000256" key="1">
    <source>
        <dbReference type="ARBA" id="ARBA00004141"/>
    </source>
</evidence>
<dbReference type="SUPFAM" id="SSF55008">
    <property type="entry name" value="HMA, heavy metal-associated domain"/>
    <property type="match status" value="1"/>
</dbReference>
<keyword evidence="6 10" id="KW-0067">ATP-binding</keyword>
<dbReference type="PROSITE" id="PS00154">
    <property type="entry name" value="ATPASE_E1_E2"/>
    <property type="match status" value="1"/>
</dbReference>
<dbReference type="Gene3D" id="3.40.1110.10">
    <property type="entry name" value="Calcium-transporting ATPase, cytoplasmic domain N"/>
    <property type="match status" value="1"/>
</dbReference>
<dbReference type="Pfam" id="PF00122">
    <property type="entry name" value="E1-E2_ATPase"/>
    <property type="match status" value="1"/>
</dbReference>
<dbReference type="SUPFAM" id="SSF81653">
    <property type="entry name" value="Calcium ATPase, transduction domain A"/>
    <property type="match status" value="1"/>
</dbReference>
<dbReference type="InterPro" id="IPR027256">
    <property type="entry name" value="P-typ_ATPase_IB"/>
</dbReference>
<dbReference type="InterPro" id="IPR008250">
    <property type="entry name" value="ATPase_P-typ_transduc_dom_A_sf"/>
</dbReference>
<dbReference type="InterPro" id="IPR006121">
    <property type="entry name" value="HMA_dom"/>
</dbReference>
<feature type="transmembrane region" description="Helical" evidence="10">
    <location>
        <begin position="504"/>
        <end position="527"/>
    </location>
</feature>
<evidence type="ECO:0000313" key="12">
    <source>
        <dbReference type="EMBL" id="PPQ76499.1"/>
    </source>
</evidence>
<dbReference type="FunFam" id="3.30.70.100:FF:000001">
    <property type="entry name" value="ATPase copper transporting beta"/>
    <property type="match status" value="1"/>
</dbReference>
<reference evidence="12 13" key="1">
    <citation type="journal article" date="2018" name="Evol. Lett.">
        <title>Horizontal gene cluster transfer increased hallucinogenic mushroom diversity.</title>
        <authorList>
            <person name="Reynolds H.T."/>
            <person name="Vijayakumar V."/>
            <person name="Gluck-Thaler E."/>
            <person name="Korotkin H.B."/>
            <person name="Matheny P.B."/>
            <person name="Slot J.C."/>
        </authorList>
    </citation>
    <scope>NUCLEOTIDE SEQUENCE [LARGE SCALE GENOMIC DNA]</scope>
    <source>
        <strain evidence="12 13">2629</strain>
    </source>
</reference>
<proteinExistence type="inferred from homology"/>
<keyword evidence="13" id="KW-1185">Reference proteome</keyword>
<dbReference type="Gene3D" id="3.40.50.1000">
    <property type="entry name" value="HAD superfamily/HAD-like"/>
    <property type="match status" value="1"/>
</dbReference>
<dbReference type="InterPro" id="IPR059000">
    <property type="entry name" value="ATPase_P-type_domA"/>
</dbReference>
<sequence>MSEKPPSPGHSTELDVAPQEEPQVVQLSVGGMTCAACVGTISDALSELSGISDVSVNLLGKSASAVIASSQIADAVVERIEDLGYDCQVISISPIVSSSAAKKTHKSRILSLELQGTRSTPDDVPGILRQLFPSVEILERPANHPKNVISFTYIPSVPEFTVRTIISSLSAALPHHLSITIWTPPSTDDIARQMHWHEQRNILMRLAVAVLCAIPTFIIGIVYMALVPKHNAGRMYFKEHIWAGQVPRGEWALFILATPVMFYSAEMFHRRSLKELWFLWRPGSKASFSSRFLRFGSMNLLISLGVTVSYVASVAQLIIAAGRHPHPGAMEDNMSYFDSVVFLATFLLIGRYIEAFSKHHAASSVSLLRKLQAPEALLLSRQDHISSSDSVNSTEKGAYEVRKVATNLLEVGDIIRVPAGTSPPVDGIIRSTGFTYFDESSLTGESRDVKKDEGDHVYAGTVNKLRSIDIEVEATGGETMLDKIIDVVRQGQTKRAPIERFADLITSYFVPVITALAIITWIVWLSIGLSGRLGNDTVAGMPGGWPVWSLEFAIAVFIIACPCGIGLAAPTALMVGSGLAAKYGILVRGGGEAFQDASKIEIVVFDKTGTLTEGAEPKVTDYSHSSILSVSEAKSTSQSALRPPPCDFDDIPTIVRHLASASSHPLCIALTQHFESANLNRLSLQNVEEIPGRGMKGTFSDAGGDVDKRTWTTVIGNEAFLQEHGAIPDHSQSDELARMKREGKSVVLLAISCHEVGCGVEDVGSNFVVVAIFAIADRIRSEARFVVRALQAQGVETWMISGDNEVTARAVAGQVGIPLENVIAGVLPDGKAEKIQWLQQQSDSTLPSKKLPTRRLVAMVGDGINDAPALTMADVGIAIGSGSDVALSSAKFILLTSNLKTLLTLIDLSRKVFRRVKFNFAWACIYNIIALPIAAGVIYPAGHARLDPVWSALAMTLSFIDIRRLQFSGAATLSRTSNARWNGRS</sequence>
<dbReference type="InterPro" id="IPR044492">
    <property type="entry name" value="P_typ_ATPase_HD_dom"/>
</dbReference>
<evidence type="ECO:0000313" key="13">
    <source>
        <dbReference type="Proteomes" id="UP000284842"/>
    </source>
</evidence>
<organism evidence="12 13">
    <name type="scientific">Panaeolus cyanescens</name>
    <dbReference type="NCBI Taxonomy" id="181874"/>
    <lineage>
        <taxon>Eukaryota</taxon>
        <taxon>Fungi</taxon>
        <taxon>Dikarya</taxon>
        <taxon>Basidiomycota</taxon>
        <taxon>Agaricomycotina</taxon>
        <taxon>Agaricomycetes</taxon>
        <taxon>Agaricomycetidae</taxon>
        <taxon>Agaricales</taxon>
        <taxon>Agaricineae</taxon>
        <taxon>Galeropsidaceae</taxon>
        <taxon>Panaeolus</taxon>
    </lineage>
</organism>
<dbReference type="GO" id="GO:0016020">
    <property type="term" value="C:membrane"/>
    <property type="evidence" value="ECO:0007669"/>
    <property type="project" value="UniProtKB-SubCell"/>
</dbReference>
<dbReference type="Pfam" id="PF00403">
    <property type="entry name" value="HMA"/>
    <property type="match status" value="1"/>
</dbReference>
<dbReference type="PRINTS" id="PR00119">
    <property type="entry name" value="CATATPASE"/>
</dbReference>
<dbReference type="NCBIfam" id="TIGR01525">
    <property type="entry name" value="ATPase-IB_hvy"/>
    <property type="match status" value="1"/>
</dbReference>
<evidence type="ECO:0000256" key="9">
    <source>
        <dbReference type="ARBA" id="ARBA00023136"/>
    </source>
</evidence>
<dbReference type="InterPro" id="IPR023298">
    <property type="entry name" value="ATPase_P-typ_TM_dom_sf"/>
</dbReference>
<dbReference type="STRING" id="181874.A0A409WDD2"/>
<evidence type="ECO:0000256" key="5">
    <source>
        <dbReference type="ARBA" id="ARBA00022741"/>
    </source>
</evidence>
<evidence type="ECO:0000256" key="6">
    <source>
        <dbReference type="ARBA" id="ARBA00022840"/>
    </source>
</evidence>
<feature type="transmembrane region" description="Helical" evidence="10">
    <location>
        <begin position="334"/>
        <end position="353"/>
    </location>
</feature>
<dbReference type="Proteomes" id="UP000284842">
    <property type="component" value="Unassembled WGS sequence"/>
</dbReference>
<dbReference type="AlphaFoldDB" id="A0A409WDD2"/>
<dbReference type="NCBIfam" id="TIGR01494">
    <property type="entry name" value="ATPase_P-type"/>
    <property type="match status" value="2"/>
</dbReference>
<protein>
    <recommendedName>
        <fullName evidence="11">HMA domain-containing protein</fullName>
    </recommendedName>
</protein>
<comment type="caution">
    <text evidence="12">The sequence shown here is derived from an EMBL/GenBank/DDBJ whole genome shotgun (WGS) entry which is preliminary data.</text>
</comment>
<dbReference type="SFLD" id="SFLDF00027">
    <property type="entry name" value="p-type_atpase"/>
    <property type="match status" value="1"/>
</dbReference>
<feature type="domain" description="HMA" evidence="11">
    <location>
        <begin position="23"/>
        <end position="88"/>
    </location>
</feature>
<dbReference type="GO" id="GO:0043682">
    <property type="term" value="F:P-type divalent copper transporter activity"/>
    <property type="evidence" value="ECO:0007669"/>
    <property type="project" value="TreeGrafter"/>
</dbReference>
<keyword evidence="8 10" id="KW-1133">Transmembrane helix</keyword>
<dbReference type="SFLD" id="SFLDG00002">
    <property type="entry name" value="C1.7:_P-type_atpase_like"/>
    <property type="match status" value="1"/>
</dbReference>
<dbReference type="InterPro" id="IPR036163">
    <property type="entry name" value="HMA_dom_sf"/>
</dbReference>
<dbReference type="InterPro" id="IPR023214">
    <property type="entry name" value="HAD_sf"/>
</dbReference>
<keyword evidence="4 10" id="KW-0479">Metal-binding</keyword>
<keyword evidence="5 10" id="KW-0547">Nucleotide-binding</keyword>
<evidence type="ECO:0000256" key="4">
    <source>
        <dbReference type="ARBA" id="ARBA00022723"/>
    </source>
</evidence>
<feature type="transmembrane region" description="Helical" evidence="10">
    <location>
        <begin position="202"/>
        <end position="226"/>
    </location>
</feature>
<keyword evidence="9 10" id="KW-0472">Membrane</keyword>
<dbReference type="PROSITE" id="PS01047">
    <property type="entry name" value="HMA_1"/>
    <property type="match status" value="1"/>
</dbReference>
<comment type="subcellular location">
    <subcellularLocation>
        <location evidence="1">Membrane</location>
        <topology evidence="1">Multi-pass membrane protein</topology>
    </subcellularLocation>
</comment>
<feature type="transmembrane region" description="Helical" evidence="10">
    <location>
        <begin position="547"/>
        <end position="569"/>
    </location>
</feature>
<dbReference type="GO" id="GO:0005507">
    <property type="term" value="F:copper ion binding"/>
    <property type="evidence" value="ECO:0007669"/>
    <property type="project" value="TreeGrafter"/>
</dbReference>
<keyword evidence="3 10" id="KW-0812">Transmembrane</keyword>
<accession>A0A409WDD2</accession>
<dbReference type="SFLD" id="SFLDS00003">
    <property type="entry name" value="Haloacid_Dehalogenase"/>
    <property type="match status" value="1"/>
</dbReference>
<dbReference type="InParanoid" id="A0A409WDD2"/>
<dbReference type="SUPFAM" id="SSF56784">
    <property type="entry name" value="HAD-like"/>
    <property type="match status" value="1"/>
</dbReference>
<comment type="similarity">
    <text evidence="2 10">Belongs to the cation transport ATPase (P-type) (TC 3.A.3) family. Type IB subfamily.</text>
</comment>
<dbReference type="Pfam" id="PF00702">
    <property type="entry name" value="Hydrolase"/>
    <property type="match status" value="1"/>
</dbReference>
<dbReference type="PANTHER" id="PTHR43520:SF32">
    <property type="entry name" value="COPPER RESISTANCE P-TYPE ATPASE (EUROFUNG)"/>
    <property type="match status" value="1"/>
</dbReference>
<dbReference type="InterPro" id="IPR017969">
    <property type="entry name" value="Heavy-metal-associated_CS"/>
</dbReference>
<dbReference type="EMBL" id="NHTK01005565">
    <property type="protein sequence ID" value="PPQ76499.1"/>
    <property type="molecule type" value="Genomic_DNA"/>
</dbReference>
<dbReference type="GO" id="GO:0005524">
    <property type="term" value="F:ATP binding"/>
    <property type="evidence" value="ECO:0007669"/>
    <property type="project" value="UniProtKB-UniRule"/>
</dbReference>
<evidence type="ECO:0000259" key="11">
    <source>
        <dbReference type="PROSITE" id="PS50846"/>
    </source>
</evidence>
<evidence type="ECO:0000256" key="3">
    <source>
        <dbReference type="ARBA" id="ARBA00022692"/>
    </source>
</evidence>
<gene>
    <name evidence="12" type="ORF">CVT24_010860</name>
</gene>
<dbReference type="OrthoDB" id="432719at2759"/>